<evidence type="ECO:0000313" key="2">
    <source>
        <dbReference type="EMBL" id="KAF2723673.1"/>
    </source>
</evidence>
<evidence type="ECO:0000313" key="3">
    <source>
        <dbReference type="Proteomes" id="UP000799441"/>
    </source>
</evidence>
<feature type="domain" description="SET" evidence="1">
    <location>
        <begin position="14"/>
        <end position="242"/>
    </location>
</feature>
<reference evidence="2" key="1">
    <citation type="journal article" date="2020" name="Stud. Mycol.">
        <title>101 Dothideomycetes genomes: a test case for predicting lifestyles and emergence of pathogens.</title>
        <authorList>
            <person name="Haridas S."/>
            <person name="Albert R."/>
            <person name="Binder M."/>
            <person name="Bloem J."/>
            <person name="Labutti K."/>
            <person name="Salamov A."/>
            <person name="Andreopoulos B."/>
            <person name="Baker S."/>
            <person name="Barry K."/>
            <person name="Bills G."/>
            <person name="Bluhm B."/>
            <person name="Cannon C."/>
            <person name="Castanera R."/>
            <person name="Culley D."/>
            <person name="Daum C."/>
            <person name="Ezra D."/>
            <person name="Gonzalez J."/>
            <person name="Henrissat B."/>
            <person name="Kuo A."/>
            <person name="Liang C."/>
            <person name="Lipzen A."/>
            <person name="Lutzoni F."/>
            <person name="Magnuson J."/>
            <person name="Mondo S."/>
            <person name="Nolan M."/>
            <person name="Ohm R."/>
            <person name="Pangilinan J."/>
            <person name="Park H.-J."/>
            <person name="Ramirez L."/>
            <person name="Alfaro M."/>
            <person name="Sun H."/>
            <person name="Tritt A."/>
            <person name="Yoshinaga Y."/>
            <person name="Zwiers L.-H."/>
            <person name="Turgeon B."/>
            <person name="Goodwin S."/>
            <person name="Spatafora J."/>
            <person name="Crous P."/>
            <person name="Grigoriev I."/>
        </authorList>
    </citation>
    <scope>NUCLEOTIDE SEQUENCE</scope>
    <source>
        <strain evidence="2">CBS 116435</strain>
    </source>
</reference>
<dbReference type="PANTHER" id="PTHR13271:SF137">
    <property type="entry name" value="SET DOMAIN-CONTAINING PROTEIN"/>
    <property type="match status" value="1"/>
</dbReference>
<dbReference type="PROSITE" id="PS50280">
    <property type="entry name" value="SET"/>
    <property type="match status" value="1"/>
</dbReference>
<dbReference type="InterPro" id="IPR050600">
    <property type="entry name" value="SETD3_SETD6_MTase"/>
</dbReference>
<evidence type="ECO:0000259" key="1">
    <source>
        <dbReference type="PROSITE" id="PS50280"/>
    </source>
</evidence>
<dbReference type="GO" id="GO:0016279">
    <property type="term" value="F:protein-lysine N-methyltransferase activity"/>
    <property type="evidence" value="ECO:0007669"/>
    <property type="project" value="UniProtKB-ARBA"/>
</dbReference>
<dbReference type="PANTHER" id="PTHR13271">
    <property type="entry name" value="UNCHARACTERIZED PUTATIVE METHYLTRANSFERASE"/>
    <property type="match status" value="1"/>
</dbReference>
<organism evidence="2 3">
    <name type="scientific">Polychaeton citri CBS 116435</name>
    <dbReference type="NCBI Taxonomy" id="1314669"/>
    <lineage>
        <taxon>Eukaryota</taxon>
        <taxon>Fungi</taxon>
        <taxon>Dikarya</taxon>
        <taxon>Ascomycota</taxon>
        <taxon>Pezizomycotina</taxon>
        <taxon>Dothideomycetes</taxon>
        <taxon>Dothideomycetidae</taxon>
        <taxon>Capnodiales</taxon>
        <taxon>Capnodiaceae</taxon>
        <taxon>Polychaeton</taxon>
    </lineage>
</organism>
<dbReference type="OrthoDB" id="341421at2759"/>
<dbReference type="InterPro" id="IPR001214">
    <property type="entry name" value="SET_dom"/>
</dbReference>
<proteinExistence type="predicted"/>
<dbReference type="Proteomes" id="UP000799441">
    <property type="component" value="Unassembled WGS sequence"/>
</dbReference>
<dbReference type="EMBL" id="MU003775">
    <property type="protein sequence ID" value="KAF2723673.1"/>
    <property type="molecule type" value="Genomic_DNA"/>
</dbReference>
<sequence>MQKHRQFKDWAVQRGVEIHDSIDSAKLPERGLGLTATQPISKDTLVLFVPEKAMFKLDLRLLKKYNLHKTSPQSQLAFSAMIKFSAGSSVFHLWRETLPKLCNFKQCMLLYWQCQHVSSLQPDPMDSSEWDEMTPPSVKATFKRQLADWEKDLAYVKPALSEAGFSEENFLYYWIVVDSRSFHWKPAKPARASGSMVLCPFIDYLNHGPTGTGCEVLQTPKGFEVVPDRDYAAGEELLITYGAHSYDKLLVHYGFVPTPGTPDKDDSISIDHLVIPALPEDIKQRLQDTGFLGGYVLAPAANEICFKTQVAIRAILLTCNEWEYFVTNGEDLGQDASADVTKFLEELFLQWKGEIELKLNTTKKRIPLLEEKQGVLLLLHNRWLQITQAMTSFITGGEDI</sequence>
<dbReference type="AlphaFoldDB" id="A0A9P4USE3"/>
<dbReference type="InterPro" id="IPR046341">
    <property type="entry name" value="SET_dom_sf"/>
</dbReference>
<comment type="caution">
    <text evidence="2">The sequence shown here is derived from an EMBL/GenBank/DDBJ whole genome shotgun (WGS) entry which is preliminary data.</text>
</comment>
<name>A0A9P4USE3_9PEZI</name>
<protein>
    <submittedName>
        <fullName evidence="2">SET domain-containing protein</fullName>
    </submittedName>
</protein>
<gene>
    <name evidence="2" type="ORF">K431DRAFT_337315</name>
</gene>
<dbReference type="SUPFAM" id="SSF82199">
    <property type="entry name" value="SET domain"/>
    <property type="match status" value="1"/>
</dbReference>
<dbReference type="Gene3D" id="3.90.1410.10">
    <property type="entry name" value="set domain protein methyltransferase, domain 1"/>
    <property type="match status" value="1"/>
</dbReference>
<keyword evidence="3" id="KW-1185">Reference proteome</keyword>
<dbReference type="Pfam" id="PF00856">
    <property type="entry name" value="SET"/>
    <property type="match status" value="1"/>
</dbReference>
<accession>A0A9P4USE3</accession>